<organism evidence="2">
    <name type="scientific">marine sediment metagenome</name>
    <dbReference type="NCBI Taxonomy" id="412755"/>
    <lineage>
        <taxon>unclassified sequences</taxon>
        <taxon>metagenomes</taxon>
        <taxon>ecological metagenomes</taxon>
    </lineage>
</organism>
<feature type="transmembrane region" description="Helical" evidence="1">
    <location>
        <begin position="48"/>
        <end position="68"/>
    </location>
</feature>
<evidence type="ECO:0000313" key="2">
    <source>
        <dbReference type="EMBL" id="GAJ17482.1"/>
    </source>
</evidence>
<reference evidence="2" key="1">
    <citation type="journal article" date="2014" name="Front. Microbiol.">
        <title>High frequency of phylogenetically diverse reductive dehalogenase-homologous genes in deep subseafloor sedimentary metagenomes.</title>
        <authorList>
            <person name="Kawai M."/>
            <person name="Futagami T."/>
            <person name="Toyoda A."/>
            <person name="Takaki Y."/>
            <person name="Nishi S."/>
            <person name="Hori S."/>
            <person name="Arai W."/>
            <person name="Tsubouchi T."/>
            <person name="Morono Y."/>
            <person name="Uchiyama I."/>
            <person name="Ito T."/>
            <person name="Fujiyama A."/>
            <person name="Inagaki F."/>
            <person name="Takami H."/>
        </authorList>
    </citation>
    <scope>NUCLEOTIDE SEQUENCE</scope>
    <source>
        <strain evidence="2">Expedition CK06-06</strain>
    </source>
</reference>
<keyword evidence="1" id="KW-0472">Membrane</keyword>
<protein>
    <submittedName>
        <fullName evidence="2">Uncharacterized protein</fullName>
    </submittedName>
</protein>
<sequence length="116" mass="12942">MARQKSTGAGGKKCISIFSYFTCLGLGFMLIEISLIQKYILFLGHPTYSFSFLLCYILLCAGMGSFYANRFSEENAGTSLKKILLLLIIFTAVYISLEKMLLSAFLKNPLLIKAML</sequence>
<feature type="non-terminal residue" evidence="2">
    <location>
        <position position="116"/>
    </location>
</feature>
<evidence type="ECO:0000256" key="1">
    <source>
        <dbReference type="SAM" id="Phobius"/>
    </source>
</evidence>
<feature type="transmembrane region" description="Helical" evidence="1">
    <location>
        <begin position="80"/>
        <end position="97"/>
    </location>
</feature>
<accession>X1VGU2</accession>
<feature type="transmembrane region" description="Helical" evidence="1">
    <location>
        <begin position="20"/>
        <end position="42"/>
    </location>
</feature>
<comment type="caution">
    <text evidence="2">The sequence shown here is derived from an EMBL/GenBank/DDBJ whole genome shotgun (WGS) entry which is preliminary data.</text>
</comment>
<dbReference type="EMBL" id="BARW01039028">
    <property type="protein sequence ID" value="GAJ17482.1"/>
    <property type="molecule type" value="Genomic_DNA"/>
</dbReference>
<gene>
    <name evidence="2" type="ORF">S12H4_59639</name>
</gene>
<dbReference type="AlphaFoldDB" id="X1VGU2"/>
<keyword evidence="1" id="KW-1133">Transmembrane helix</keyword>
<proteinExistence type="predicted"/>
<keyword evidence="1" id="KW-0812">Transmembrane</keyword>
<name>X1VGU2_9ZZZZ</name>